<keyword evidence="4" id="KW-0249">Electron transport</keyword>
<keyword evidence="3 6" id="KW-0479">Metal-binding</keyword>
<accession>A0ABP9V5T9</accession>
<dbReference type="PANTHER" id="PTHR37823:SF1">
    <property type="entry name" value="CYTOCHROME C-553-LIKE"/>
    <property type="match status" value="1"/>
</dbReference>
<name>A0ABP9V5T9_9DEIO</name>
<feature type="domain" description="Cytochrome c" evidence="8">
    <location>
        <begin position="54"/>
        <end position="142"/>
    </location>
</feature>
<dbReference type="Gene3D" id="1.10.760.10">
    <property type="entry name" value="Cytochrome c-like domain"/>
    <property type="match status" value="1"/>
</dbReference>
<keyword evidence="1" id="KW-0813">Transport</keyword>
<feature type="transmembrane region" description="Helical" evidence="7">
    <location>
        <begin position="12"/>
        <end position="31"/>
    </location>
</feature>
<evidence type="ECO:0000313" key="10">
    <source>
        <dbReference type="Proteomes" id="UP001458946"/>
    </source>
</evidence>
<evidence type="ECO:0000259" key="8">
    <source>
        <dbReference type="PROSITE" id="PS51007"/>
    </source>
</evidence>
<dbReference type="InterPro" id="IPR009056">
    <property type="entry name" value="Cyt_c-like_dom"/>
</dbReference>
<evidence type="ECO:0000256" key="6">
    <source>
        <dbReference type="PROSITE-ProRule" id="PRU00433"/>
    </source>
</evidence>
<gene>
    <name evidence="9" type="ORF">Dxin01_00361</name>
</gene>
<evidence type="ECO:0000256" key="2">
    <source>
        <dbReference type="ARBA" id="ARBA00022617"/>
    </source>
</evidence>
<dbReference type="Proteomes" id="UP001458946">
    <property type="component" value="Unassembled WGS sequence"/>
</dbReference>
<dbReference type="RefSeq" id="WP_353540613.1">
    <property type="nucleotide sequence ID" value="NZ_BAABRN010000002.1"/>
</dbReference>
<keyword evidence="5 6" id="KW-0408">Iron</keyword>
<keyword evidence="10" id="KW-1185">Reference proteome</keyword>
<evidence type="ECO:0000256" key="3">
    <source>
        <dbReference type="ARBA" id="ARBA00022723"/>
    </source>
</evidence>
<evidence type="ECO:0000313" key="9">
    <source>
        <dbReference type="EMBL" id="GAA5500637.1"/>
    </source>
</evidence>
<dbReference type="SUPFAM" id="SSF46626">
    <property type="entry name" value="Cytochrome c"/>
    <property type="match status" value="1"/>
</dbReference>
<evidence type="ECO:0000256" key="5">
    <source>
        <dbReference type="ARBA" id="ARBA00023004"/>
    </source>
</evidence>
<sequence length="142" mass="14414">MSSEERSFTAKEVTAVSVFAVLAVLIGIGAYQIGYYRISGTQGGAAMSANTNTAAPLNGQTLYAGNCAGCHGATATGAVGPSLVPTGTWPLPDFKEAMLNGVAPGGKKLSAVMPHFAQQGLDGAPATDEQVKAIHDYLASLK</sequence>
<dbReference type="PROSITE" id="PS51007">
    <property type="entry name" value="CYTC"/>
    <property type="match status" value="1"/>
</dbReference>
<keyword evidence="7" id="KW-1133">Transmembrane helix</keyword>
<dbReference type="EMBL" id="BAABRN010000002">
    <property type="protein sequence ID" value="GAA5500637.1"/>
    <property type="molecule type" value="Genomic_DNA"/>
</dbReference>
<dbReference type="InterPro" id="IPR051811">
    <property type="entry name" value="Cytochrome_c550/c551-like"/>
</dbReference>
<keyword evidence="7" id="KW-0812">Transmembrane</keyword>
<dbReference type="Pfam" id="PF00034">
    <property type="entry name" value="Cytochrom_C"/>
    <property type="match status" value="1"/>
</dbReference>
<evidence type="ECO:0000256" key="1">
    <source>
        <dbReference type="ARBA" id="ARBA00022448"/>
    </source>
</evidence>
<keyword evidence="7" id="KW-0472">Membrane</keyword>
<protein>
    <recommendedName>
        <fullName evidence="8">Cytochrome c domain-containing protein</fullName>
    </recommendedName>
</protein>
<organism evidence="9 10">
    <name type="scientific">Deinococcus xinjiangensis</name>
    <dbReference type="NCBI Taxonomy" id="457454"/>
    <lineage>
        <taxon>Bacteria</taxon>
        <taxon>Thermotogati</taxon>
        <taxon>Deinococcota</taxon>
        <taxon>Deinococci</taxon>
        <taxon>Deinococcales</taxon>
        <taxon>Deinococcaceae</taxon>
        <taxon>Deinococcus</taxon>
    </lineage>
</organism>
<dbReference type="PANTHER" id="PTHR37823">
    <property type="entry name" value="CYTOCHROME C-553-LIKE"/>
    <property type="match status" value="1"/>
</dbReference>
<keyword evidence="2 6" id="KW-0349">Heme</keyword>
<evidence type="ECO:0000256" key="7">
    <source>
        <dbReference type="SAM" id="Phobius"/>
    </source>
</evidence>
<evidence type="ECO:0000256" key="4">
    <source>
        <dbReference type="ARBA" id="ARBA00022982"/>
    </source>
</evidence>
<dbReference type="InterPro" id="IPR036909">
    <property type="entry name" value="Cyt_c-like_dom_sf"/>
</dbReference>
<comment type="caution">
    <text evidence="9">The sequence shown here is derived from an EMBL/GenBank/DDBJ whole genome shotgun (WGS) entry which is preliminary data.</text>
</comment>
<reference evidence="9 10" key="1">
    <citation type="submission" date="2024-02" db="EMBL/GenBank/DDBJ databases">
        <title>Deinococcus xinjiangensis NBRC 107630.</title>
        <authorList>
            <person name="Ichikawa N."/>
            <person name="Katano-Makiyama Y."/>
            <person name="Hidaka K."/>
        </authorList>
    </citation>
    <scope>NUCLEOTIDE SEQUENCE [LARGE SCALE GENOMIC DNA]</scope>
    <source>
        <strain evidence="9 10">NBRC 107630</strain>
    </source>
</reference>
<proteinExistence type="predicted"/>